<gene>
    <name evidence="3" type="ORF">WJX72_008665</name>
</gene>
<dbReference type="GO" id="GO:0016491">
    <property type="term" value="F:oxidoreductase activity"/>
    <property type="evidence" value="ECO:0007669"/>
    <property type="project" value="InterPro"/>
</dbReference>
<evidence type="ECO:0000313" key="4">
    <source>
        <dbReference type="Proteomes" id="UP001489004"/>
    </source>
</evidence>
<feature type="domain" description="Thioredoxin" evidence="2">
    <location>
        <begin position="66"/>
        <end position="230"/>
    </location>
</feature>
<dbReference type="InterPro" id="IPR000866">
    <property type="entry name" value="AhpC/TSA"/>
</dbReference>
<evidence type="ECO:0000259" key="2">
    <source>
        <dbReference type="PROSITE" id="PS51352"/>
    </source>
</evidence>
<keyword evidence="4" id="KW-1185">Reference proteome</keyword>
<accession>A0AAW1PG41</accession>
<dbReference type="InterPro" id="IPR036249">
    <property type="entry name" value="Thioredoxin-like_sf"/>
</dbReference>
<dbReference type="Pfam" id="PF00578">
    <property type="entry name" value="AhpC-TSA"/>
    <property type="match status" value="1"/>
</dbReference>
<comment type="caution">
    <text evidence="3">The sequence shown here is derived from an EMBL/GenBank/DDBJ whole genome shotgun (WGS) entry which is preliminary data.</text>
</comment>
<dbReference type="AlphaFoldDB" id="A0AAW1PG41"/>
<evidence type="ECO:0000313" key="3">
    <source>
        <dbReference type="EMBL" id="KAK9807767.1"/>
    </source>
</evidence>
<dbReference type="PROSITE" id="PS51352">
    <property type="entry name" value="THIOREDOXIN_2"/>
    <property type="match status" value="1"/>
</dbReference>
<dbReference type="Gene3D" id="3.40.30.10">
    <property type="entry name" value="Glutaredoxin"/>
    <property type="match status" value="1"/>
</dbReference>
<dbReference type="EMBL" id="JALJOR010000012">
    <property type="protein sequence ID" value="KAK9807767.1"/>
    <property type="molecule type" value="Genomic_DNA"/>
</dbReference>
<sequence>MLPFMPRRRDERPREGGEKKRGGMPSFMPTVHREEQPPQNGSRQYEERRAGSPRVGVSAPAGHGKVLPGCPLPHIVLNTVQGGKLEIGATTGQWQMIVVYRGKHCPVSKNYLASLQQIIVELEDLGVEVIAVSSDGRERAESFAENLRAATESKEISFKIAYGLPISVAQEWGLYISQPRNMREADKPFPEPALFLVDPDGVLNIIDISNSPFARPDLRILVEGIRYIQENDYPVRGTYGIPACAPESTAMTRGRTAQAVY</sequence>
<feature type="region of interest" description="Disordered" evidence="1">
    <location>
        <begin position="1"/>
        <end position="62"/>
    </location>
</feature>
<feature type="compositionally biased region" description="Basic and acidic residues" evidence="1">
    <location>
        <begin position="7"/>
        <end position="21"/>
    </location>
</feature>
<dbReference type="Proteomes" id="UP001489004">
    <property type="component" value="Unassembled WGS sequence"/>
</dbReference>
<organism evidence="3 4">
    <name type="scientific">[Myrmecia] bisecta</name>
    <dbReference type="NCBI Taxonomy" id="41462"/>
    <lineage>
        <taxon>Eukaryota</taxon>
        <taxon>Viridiplantae</taxon>
        <taxon>Chlorophyta</taxon>
        <taxon>core chlorophytes</taxon>
        <taxon>Trebouxiophyceae</taxon>
        <taxon>Trebouxiales</taxon>
        <taxon>Trebouxiaceae</taxon>
        <taxon>Myrmecia</taxon>
    </lineage>
</organism>
<dbReference type="SUPFAM" id="SSF52833">
    <property type="entry name" value="Thioredoxin-like"/>
    <property type="match status" value="1"/>
</dbReference>
<dbReference type="GO" id="GO:0016209">
    <property type="term" value="F:antioxidant activity"/>
    <property type="evidence" value="ECO:0007669"/>
    <property type="project" value="InterPro"/>
</dbReference>
<reference evidence="3 4" key="1">
    <citation type="journal article" date="2024" name="Nat. Commun.">
        <title>Phylogenomics reveals the evolutionary origins of lichenization in chlorophyte algae.</title>
        <authorList>
            <person name="Puginier C."/>
            <person name="Libourel C."/>
            <person name="Otte J."/>
            <person name="Skaloud P."/>
            <person name="Haon M."/>
            <person name="Grisel S."/>
            <person name="Petersen M."/>
            <person name="Berrin J.G."/>
            <person name="Delaux P.M."/>
            <person name="Dal Grande F."/>
            <person name="Keller J."/>
        </authorList>
    </citation>
    <scope>NUCLEOTIDE SEQUENCE [LARGE SCALE GENOMIC DNA]</scope>
    <source>
        <strain evidence="3 4">SAG 2043</strain>
    </source>
</reference>
<protein>
    <recommendedName>
        <fullName evidence="2">Thioredoxin domain-containing protein</fullName>
    </recommendedName>
</protein>
<evidence type="ECO:0000256" key="1">
    <source>
        <dbReference type="SAM" id="MobiDB-lite"/>
    </source>
</evidence>
<dbReference type="InterPro" id="IPR013766">
    <property type="entry name" value="Thioredoxin_domain"/>
</dbReference>
<name>A0AAW1PG41_9CHLO</name>
<proteinExistence type="predicted"/>